<feature type="binding site" evidence="5">
    <location>
        <position position="35"/>
    </location>
    <ligand>
        <name>ATP</name>
        <dbReference type="ChEBI" id="CHEBI:30616"/>
    </ligand>
</feature>
<dbReference type="AlphaFoldDB" id="A0AAU2GSJ7"/>
<sequence length="792" mass="82075">MRQIGEFTLERRLGAGGMGVVYLACSPTGRQVALKVIRPEYADDPHFRARFRREVAAARKVSGAFTASVVDAAPDGDPPWLATQYVPAESLAARVRSGGPLPVADIARLAGQLAEALRDIHRQGIVHRDLKPGNVLLADDGARVIDFGIAKAVTESRALTHTGGMVGTPAFMAPEQLSGPHRISPATDVFALGSVLAFAAIGRSPFEDADAAGAEPIAAAFAVVHEEPDLTGVPRPLRPLVTRCLAKEPGRRPRLDEVLCLAARAGETGCDSGPPCRVRGRWRVTAPAVALAVLAALLVRGDVPPSGVLSGRTGCADGQRALGEGAKRTCVGLLTGPSLPTGTSARSPNSAGDPGPPGSSDTDLAPVLELIYAENRQVVQASAEPGGRPYASVVYLTPITAEYDGTSMMASVRHDLEGAYLAQRRANHDSASGPRIRVLIAQTGGSAEQRAYTVGQVLHRRGAEHIVAAVGLGGSTASSQDMVGELTAGGLPAFGSVLTADSWAGTPGLVRVAPANADQAAAAVRFLSAGAYARARVLLVEDVAAGDQYTSTLATQFRARMPTDRLAGAVLFDSQASGPAAAFRHQVGELCAARPDVVYFAGRGTSLPAFLTALADRPCRDRPLAVVSGDDATQVTRTDGFGPRDLAAVLRTGRVDLVYTGLAHPGAWDVAPRAFAPQAIAPFRDGTFTTAFPHSGLDDGRAIMMYDTLLIAARALRGAPMASDPTATDVHRTLAALREGTGVAGASGWITINGDGGPRDKAIPVIRIEPSGRTTTIAVTSADGTPYTPTGT</sequence>
<protein>
    <submittedName>
        <fullName evidence="8">Bifunctional serine/threonine-protein kinase/ABC transporter substrate-binding protein</fullName>
    </submittedName>
</protein>
<dbReference type="GO" id="GO:0004674">
    <property type="term" value="F:protein serine/threonine kinase activity"/>
    <property type="evidence" value="ECO:0007669"/>
    <property type="project" value="TreeGrafter"/>
</dbReference>
<dbReference type="SMART" id="SM00220">
    <property type="entry name" value="S_TKc"/>
    <property type="match status" value="1"/>
</dbReference>
<keyword evidence="4 5" id="KW-0067">ATP-binding</keyword>
<dbReference type="SUPFAM" id="SSF56112">
    <property type="entry name" value="Protein kinase-like (PK-like)"/>
    <property type="match status" value="1"/>
</dbReference>
<dbReference type="PROSITE" id="PS00108">
    <property type="entry name" value="PROTEIN_KINASE_ST"/>
    <property type="match status" value="1"/>
</dbReference>
<evidence type="ECO:0000256" key="4">
    <source>
        <dbReference type="ARBA" id="ARBA00022840"/>
    </source>
</evidence>
<dbReference type="CDD" id="cd14014">
    <property type="entry name" value="STKc_PknB_like"/>
    <property type="match status" value="1"/>
</dbReference>
<feature type="compositionally biased region" description="Polar residues" evidence="6">
    <location>
        <begin position="338"/>
        <end position="350"/>
    </location>
</feature>
<proteinExistence type="predicted"/>
<evidence type="ECO:0000256" key="3">
    <source>
        <dbReference type="ARBA" id="ARBA00022777"/>
    </source>
</evidence>
<evidence type="ECO:0000313" key="8">
    <source>
        <dbReference type="EMBL" id="WTU38807.1"/>
    </source>
</evidence>
<dbReference type="PROSITE" id="PS50011">
    <property type="entry name" value="PROTEIN_KINASE_DOM"/>
    <property type="match status" value="1"/>
</dbReference>
<organism evidence="8">
    <name type="scientific">Streptomyces sp. NBC_00060</name>
    <dbReference type="NCBI Taxonomy" id="2975636"/>
    <lineage>
        <taxon>Bacteria</taxon>
        <taxon>Bacillati</taxon>
        <taxon>Actinomycetota</taxon>
        <taxon>Actinomycetes</taxon>
        <taxon>Kitasatosporales</taxon>
        <taxon>Streptomycetaceae</taxon>
        <taxon>Streptomyces</taxon>
    </lineage>
</organism>
<dbReference type="InterPro" id="IPR011009">
    <property type="entry name" value="Kinase-like_dom_sf"/>
</dbReference>
<keyword evidence="2 5" id="KW-0547">Nucleotide-binding</keyword>
<evidence type="ECO:0000256" key="5">
    <source>
        <dbReference type="PROSITE-ProRule" id="PRU10141"/>
    </source>
</evidence>
<dbReference type="Gene3D" id="1.10.510.10">
    <property type="entry name" value="Transferase(Phosphotransferase) domain 1"/>
    <property type="match status" value="1"/>
</dbReference>
<keyword evidence="1" id="KW-0808">Transferase</keyword>
<gene>
    <name evidence="8" type="ORF">OHV25_04095</name>
</gene>
<dbReference type="PANTHER" id="PTHR43289">
    <property type="entry name" value="MITOGEN-ACTIVATED PROTEIN KINASE KINASE KINASE 20-RELATED"/>
    <property type="match status" value="1"/>
</dbReference>
<evidence type="ECO:0000256" key="6">
    <source>
        <dbReference type="SAM" id="MobiDB-lite"/>
    </source>
</evidence>
<name>A0AAU2GSJ7_9ACTN</name>
<dbReference type="Gene3D" id="3.30.200.20">
    <property type="entry name" value="Phosphorylase Kinase, domain 1"/>
    <property type="match status" value="1"/>
</dbReference>
<reference evidence="8" key="1">
    <citation type="submission" date="2022-10" db="EMBL/GenBank/DDBJ databases">
        <title>The complete genomes of actinobacterial strains from the NBC collection.</title>
        <authorList>
            <person name="Joergensen T.S."/>
            <person name="Alvarez Arevalo M."/>
            <person name="Sterndorff E.B."/>
            <person name="Faurdal D."/>
            <person name="Vuksanovic O."/>
            <person name="Mourched A.-S."/>
            <person name="Charusanti P."/>
            <person name="Shaw S."/>
            <person name="Blin K."/>
            <person name="Weber T."/>
        </authorList>
    </citation>
    <scope>NUCLEOTIDE SEQUENCE</scope>
    <source>
        <strain evidence="8">NBC_00060</strain>
    </source>
</reference>
<dbReference type="EMBL" id="CP108253">
    <property type="protein sequence ID" value="WTU38807.1"/>
    <property type="molecule type" value="Genomic_DNA"/>
</dbReference>
<evidence type="ECO:0000256" key="2">
    <source>
        <dbReference type="ARBA" id="ARBA00022741"/>
    </source>
</evidence>
<dbReference type="InterPro" id="IPR000719">
    <property type="entry name" value="Prot_kinase_dom"/>
</dbReference>
<dbReference type="InterPro" id="IPR028082">
    <property type="entry name" value="Peripla_BP_I"/>
</dbReference>
<evidence type="ECO:0000256" key="1">
    <source>
        <dbReference type="ARBA" id="ARBA00022679"/>
    </source>
</evidence>
<dbReference type="PROSITE" id="PS00107">
    <property type="entry name" value="PROTEIN_KINASE_ATP"/>
    <property type="match status" value="1"/>
</dbReference>
<dbReference type="SUPFAM" id="SSF53822">
    <property type="entry name" value="Periplasmic binding protein-like I"/>
    <property type="match status" value="1"/>
</dbReference>
<keyword evidence="3 8" id="KW-0418">Kinase</keyword>
<dbReference type="InterPro" id="IPR008271">
    <property type="entry name" value="Ser/Thr_kinase_AS"/>
</dbReference>
<dbReference type="PANTHER" id="PTHR43289:SF34">
    <property type="entry name" value="SERINE_THREONINE-PROTEIN KINASE YBDM-RELATED"/>
    <property type="match status" value="1"/>
</dbReference>
<feature type="domain" description="Protein kinase" evidence="7">
    <location>
        <begin position="7"/>
        <end position="265"/>
    </location>
</feature>
<feature type="region of interest" description="Disordered" evidence="6">
    <location>
        <begin position="333"/>
        <end position="363"/>
    </location>
</feature>
<dbReference type="Gene3D" id="3.40.50.2300">
    <property type="match status" value="2"/>
</dbReference>
<evidence type="ECO:0000259" key="7">
    <source>
        <dbReference type="PROSITE" id="PS50011"/>
    </source>
</evidence>
<dbReference type="Pfam" id="PF00069">
    <property type="entry name" value="Pkinase"/>
    <property type="match status" value="1"/>
</dbReference>
<dbReference type="GO" id="GO:0005524">
    <property type="term" value="F:ATP binding"/>
    <property type="evidence" value="ECO:0007669"/>
    <property type="project" value="UniProtKB-UniRule"/>
</dbReference>
<dbReference type="InterPro" id="IPR017441">
    <property type="entry name" value="Protein_kinase_ATP_BS"/>
</dbReference>
<accession>A0AAU2GSJ7</accession>